<dbReference type="InterPro" id="IPR038404">
    <property type="entry name" value="TRAP_DctP_sf"/>
</dbReference>
<accession>A0ABT3A549</accession>
<comment type="caution">
    <text evidence="3">The sequence shown here is derived from an EMBL/GenBank/DDBJ whole genome shotgun (WGS) entry which is preliminary data.</text>
</comment>
<evidence type="ECO:0000256" key="1">
    <source>
        <dbReference type="ARBA" id="ARBA00022729"/>
    </source>
</evidence>
<dbReference type="InterPro" id="IPR018389">
    <property type="entry name" value="DctP_fam"/>
</dbReference>
<evidence type="ECO:0000313" key="4">
    <source>
        <dbReference type="Proteomes" id="UP001652504"/>
    </source>
</evidence>
<keyword evidence="4" id="KW-1185">Reference proteome</keyword>
<dbReference type="Proteomes" id="UP001652504">
    <property type="component" value="Unassembled WGS sequence"/>
</dbReference>
<sequence>MKCTFILALLILFSHSSLASTLKIATLSPDGTAWMKLMREGAREVEDATSGRVKIKFYPGGVMGSDSAVMRKIRLRQLHGAALPTGALYDAAPNLRLYNVPALFQSFDEVDTVRKTLDPIMLSELELGGFVSLGFAEGGFAYLMSKKPISNLNEIQQRKVWVPEGDDYILDVVRNFGVMPIPLGIADVLAALQTGMIDTVSSSPTGAIALQWHTQVSHMMDFPILYFLGTLVIDSKAFSKLKQEDQLVVKRIMRAKFADIDMANRRDNLSAYLAMQKMGVKLHKLAPEEAANWRMRAEQLSSMLTEQEQVSIDLYVKIKQLLNAPQ</sequence>
<feature type="signal peptide" evidence="2">
    <location>
        <begin position="1"/>
        <end position="19"/>
    </location>
</feature>
<feature type="chain" id="PRO_5045645825" evidence="2">
    <location>
        <begin position="20"/>
        <end position="326"/>
    </location>
</feature>
<gene>
    <name evidence="3" type="primary">dctP</name>
    <name evidence="3" type="ORF">OE749_03740</name>
</gene>
<dbReference type="PANTHER" id="PTHR33376:SF4">
    <property type="entry name" value="SIALIC ACID-BINDING PERIPLASMIC PROTEIN SIAP"/>
    <property type="match status" value="1"/>
</dbReference>
<dbReference type="CDD" id="cd13670">
    <property type="entry name" value="PBP2_TRAP_Tp0957_like"/>
    <property type="match status" value="1"/>
</dbReference>
<dbReference type="Gene3D" id="3.40.190.170">
    <property type="entry name" value="Bacterial extracellular solute-binding protein, family 7"/>
    <property type="match status" value="1"/>
</dbReference>
<name>A0ABT3A549_9ALTE</name>
<evidence type="ECO:0000256" key="2">
    <source>
        <dbReference type="SAM" id="SignalP"/>
    </source>
</evidence>
<dbReference type="EMBL" id="JAOWKX010000002">
    <property type="protein sequence ID" value="MCV2883812.1"/>
    <property type="molecule type" value="Genomic_DNA"/>
</dbReference>
<protein>
    <submittedName>
        <fullName evidence="3">TRAP transporter substrate-binding protein DctP</fullName>
    </submittedName>
</protein>
<organism evidence="3 4">
    <name type="scientific">Fluctibacter corallii</name>
    <dbReference type="NCBI Taxonomy" id="2984329"/>
    <lineage>
        <taxon>Bacteria</taxon>
        <taxon>Pseudomonadati</taxon>
        <taxon>Pseudomonadota</taxon>
        <taxon>Gammaproteobacteria</taxon>
        <taxon>Alteromonadales</taxon>
        <taxon>Alteromonadaceae</taxon>
        <taxon>Fluctibacter</taxon>
    </lineage>
</organism>
<dbReference type="NCBIfam" id="NF037995">
    <property type="entry name" value="TRAP_S1"/>
    <property type="match status" value="1"/>
</dbReference>
<dbReference type="RefSeq" id="WP_263711026.1">
    <property type="nucleotide sequence ID" value="NZ_JAOWKX010000002.1"/>
</dbReference>
<proteinExistence type="predicted"/>
<reference evidence="3 4" key="1">
    <citation type="submission" date="2022-10" db="EMBL/GenBank/DDBJ databases">
        <title>Aestuariibacter sp. AA17 isolated from Montipora capitata coral fragment.</title>
        <authorList>
            <person name="Emsley S.A."/>
            <person name="Pfannmuller K.M."/>
            <person name="Loughran R.M."/>
            <person name="Shlafstein M."/>
            <person name="Papke E."/>
            <person name="Saw J.H."/>
            <person name="Ushijima B."/>
            <person name="Videau P."/>
        </authorList>
    </citation>
    <scope>NUCLEOTIDE SEQUENCE [LARGE SCALE GENOMIC DNA]</scope>
    <source>
        <strain evidence="3 4">AA17</strain>
    </source>
</reference>
<dbReference type="Pfam" id="PF03480">
    <property type="entry name" value="DctP"/>
    <property type="match status" value="1"/>
</dbReference>
<dbReference type="PANTHER" id="PTHR33376">
    <property type="match status" value="1"/>
</dbReference>
<evidence type="ECO:0000313" key="3">
    <source>
        <dbReference type="EMBL" id="MCV2883812.1"/>
    </source>
</evidence>
<keyword evidence="1 2" id="KW-0732">Signal</keyword>